<accession>A0A4R5PLG3</accession>
<dbReference type="InterPro" id="IPR036736">
    <property type="entry name" value="ACP-like_sf"/>
</dbReference>
<name>A0A4R5PLG3_9HYPH</name>
<dbReference type="EMBL" id="SMSI01000001">
    <property type="protein sequence ID" value="TDH37784.1"/>
    <property type="molecule type" value="Genomic_DNA"/>
</dbReference>
<reference evidence="2 3" key="1">
    <citation type="journal article" date="2013" name="Int. J. Syst. Evol. Microbiol.">
        <title>Hoeflea suaedae sp. nov., an endophytic bacterium isolated from the root of the halophyte Suaeda maritima.</title>
        <authorList>
            <person name="Chung E.J."/>
            <person name="Park J.A."/>
            <person name="Pramanik P."/>
            <person name="Bibi F."/>
            <person name="Jeon C.O."/>
            <person name="Chung Y.R."/>
        </authorList>
    </citation>
    <scope>NUCLEOTIDE SEQUENCE [LARGE SCALE GENOMIC DNA]</scope>
    <source>
        <strain evidence="2 3">YC6898</strain>
    </source>
</reference>
<dbReference type="Pfam" id="PF00550">
    <property type="entry name" value="PP-binding"/>
    <property type="match status" value="1"/>
</dbReference>
<organism evidence="2 3">
    <name type="scientific">Pseudohoeflea suaedae</name>
    <dbReference type="NCBI Taxonomy" id="877384"/>
    <lineage>
        <taxon>Bacteria</taxon>
        <taxon>Pseudomonadati</taxon>
        <taxon>Pseudomonadota</taxon>
        <taxon>Alphaproteobacteria</taxon>
        <taxon>Hyphomicrobiales</taxon>
        <taxon>Rhizobiaceae</taxon>
        <taxon>Pseudohoeflea</taxon>
    </lineage>
</organism>
<feature type="domain" description="Carrier" evidence="1">
    <location>
        <begin position="1"/>
        <end position="80"/>
    </location>
</feature>
<evidence type="ECO:0000259" key="1">
    <source>
        <dbReference type="PROSITE" id="PS50075"/>
    </source>
</evidence>
<keyword evidence="3" id="KW-1185">Reference proteome</keyword>
<dbReference type="Gene3D" id="1.10.1200.10">
    <property type="entry name" value="ACP-like"/>
    <property type="match status" value="1"/>
</dbReference>
<comment type="caution">
    <text evidence="2">The sequence shown here is derived from an EMBL/GenBank/DDBJ whole genome shotgun (WGS) entry which is preliminary data.</text>
</comment>
<dbReference type="OrthoDB" id="9806381at2"/>
<proteinExistence type="predicted"/>
<dbReference type="SUPFAM" id="SSF47336">
    <property type="entry name" value="ACP-like"/>
    <property type="match status" value="1"/>
</dbReference>
<dbReference type="AlphaFoldDB" id="A0A4R5PLG3"/>
<sequence length="87" mass="9606">MSEDIEKKVISIIAGVSPREESEITASSELDELEINSLELTEVVMDLEDEYDVHVDLNTAEAWESLKTVGDVVALIRELLAEKSANS</sequence>
<dbReference type="PROSITE" id="PS50075">
    <property type="entry name" value="CARRIER"/>
    <property type="match status" value="1"/>
</dbReference>
<protein>
    <submittedName>
        <fullName evidence="2">Acyl carrier protein</fullName>
    </submittedName>
</protein>
<dbReference type="RefSeq" id="WP_133282621.1">
    <property type="nucleotide sequence ID" value="NZ_SMSI01000001.1"/>
</dbReference>
<gene>
    <name evidence="2" type="ORF">E2A64_01190</name>
</gene>
<evidence type="ECO:0000313" key="2">
    <source>
        <dbReference type="EMBL" id="TDH37784.1"/>
    </source>
</evidence>
<dbReference type="Proteomes" id="UP000295131">
    <property type="component" value="Unassembled WGS sequence"/>
</dbReference>
<dbReference type="InterPro" id="IPR009081">
    <property type="entry name" value="PP-bd_ACP"/>
</dbReference>
<evidence type="ECO:0000313" key="3">
    <source>
        <dbReference type="Proteomes" id="UP000295131"/>
    </source>
</evidence>